<dbReference type="KEGG" id="bcad:DBX24_08855"/>
<gene>
    <name evidence="1" type="ORF">DBX24_08855</name>
</gene>
<evidence type="ECO:0000313" key="1">
    <source>
        <dbReference type="EMBL" id="QHN65983.1"/>
    </source>
</evidence>
<dbReference type="Gene3D" id="3.40.630.30">
    <property type="match status" value="1"/>
</dbReference>
<dbReference type="Pfam" id="PF00583">
    <property type="entry name" value="Acetyltransf_1"/>
    <property type="match status" value="1"/>
</dbReference>
<accession>A0A6P1QYA4</accession>
<protein>
    <submittedName>
        <fullName evidence="1">GNAT family N-acetyltransferase</fullName>
    </submittedName>
</protein>
<reference evidence="1 2" key="1">
    <citation type="submission" date="2018-04" db="EMBL/GenBank/DDBJ databases">
        <title>Characteristic and Complete Genome Sequencing of A Novel Member of Infective Endocarditis Causative Bacteria: Bergeyella cardium QL-PH.</title>
        <authorList>
            <person name="Pan H."/>
            <person name="Sun E."/>
            <person name="Zhang Y."/>
        </authorList>
    </citation>
    <scope>NUCLEOTIDE SEQUENCE [LARGE SCALE GENOMIC DNA]</scope>
    <source>
        <strain evidence="1 2">HPQL</strain>
    </source>
</reference>
<dbReference type="Proteomes" id="UP000464318">
    <property type="component" value="Chromosome"/>
</dbReference>
<dbReference type="OrthoDB" id="9796381at2"/>
<dbReference type="RefSeq" id="WP_120488993.1">
    <property type="nucleotide sequence ID" value="NZ_CP029149.1"/>
</dbReference>
<dbReference type="InterPro" id="IPR016181">
    <property type="entry name" value="Acyl_CoA_acyltransferase"/>
</dbReference>
<proteinExistence type="predicted"/>
<keyword evidence="1" id="KW-0808">Transferase</keyword>
<sequence>MKPVEFKKAKPEDAPMIWEILQQAILRRKSDGSSQWQDGYPNFSTVESDLQKGVGYVLTEGDKIIGYAALWANDEPAYKQIKGQWLIGGDFLVVHRVAISDKVLGRGFAQEIFLRIEAIALKMNLPSIRVDTNEDNFPMLHILQKLNYTYCGEIKMRGTPRKAFEKLVSTRGTP</sequence>
<organism evidence="1 2">
    <name type="scientific">Bergeyella cardium</name>
    <dbReference type="NCBI Taxonomy" id="1585976"/>
    <lineage>
        <taxon>Bacteria</taxon>
        <taxon>Pseudomonadati</taxon>
        <taxon>Bacteroidota</taxon>
        <taxon>Flavobacteriia</taxon>
        <taxon>Flavobacteriales</taxon>
        <taxon>Weeksellaceae</taxon>
        <taxon>Bergeyella</taxon>
    </lineage>
</organism>
<keyword evidence="2" id="KW-1185">Reference proteome</keyword>
<dbReference type="PROSITE" id="PS51186">
    <property type="entry name" value="GNAT"/>
    <property type="match status" value="1"/>
</dbReference>
<evidence type="ECO:0000313" key="2">
    <source>
        <dbReference type="Proteomes" id="UP000464318"/>
    </source>
</evidence>
<dbReference type="GO" id="GO:0016747">
    <property type="term" value="F:acyltransferase activity, transferring groups other than amino-acyl groups"/>
    <property type="evidence" value="ECO:0007669"/>
    <property type="project" value="InterPro"/>
</dbReference>
<dbReference type="CDD" id="cd04301">
    <property type="entry name" value="NAT_SF"/>
    <property type="match status" value="1"/>
</dbReference>
<dbReference type="EMBL" id="CP029149">
    <property type="protein sequence ID" value="QHN65983.1"/>
    <property type="molecule type" value="Genomic_DNA"/>
</dbReference>
<name>A0A6P1QYA4_9FLAO</name>
<dbReference type="SUPFAM" id="SSF55729">
    <property type="entry name" value="Acyl-CoA N-acyltransferases (Nat)"/>
    <property type="match status" value="1"/>
</dbReference>
<dbReference type="InterPro" id="IPR000182">
    <property type="entry name" value="GNAT_dom"/>
</dbReference>
<dbReference type="AlphaFoldDB" id="A0A6P1QYA4"/>